<dbReference type="InterPro" id="IPR014729">
    <property type="entry name" value="Rossmann-like_a/b/a_fold"/>
</dbReference>
<dbReference type="GO" id="GO:0019379">
    <property type="term" value="P:sulfate assimilation, phosphoadenylyl sulfate reduction by phosphoadenylyl-sulfate reductase (thioredoxin)"/>
    <property type="evidence" value="ECO:0007669"/>
    <property type="project" value="InterPro"/>
</dbReference>
<dbReference type="Proteomes" id="UP000398389">
    <property type="component" value="Unassembled WGS sequence"/>
</dbReference>
<dbReference type="PANTHER" id="PTHR46509">
    <property type="entry name" value="PHOSPHOADENOSINE PHOSPHOSULFATE REDUCTASE"/>
    <property type="match status" value="1"/>
</dbReference>
<dbReference type="NCBIfam" id="NF002537">
    <property type="entry name" value="PRK02090.1"/>
    <property type="match status" value="1"/>
</dbReference>
<keyword evidence="4" id="KW-0028">Amino-acid biosynthesis</keyword>
<evidence type="ECO:0000256" key="12">
    <source>
        <dbReference type="ARBA" id="ARBA00082553"/>
    </source>
</evidence>
<dbReference type="InterPro" id="IPR002500">
    <property type="entry name" value="PAPS_reduct_dom"/>
</dbReference>
<dbReference type="OrthoDB" id="7869097at2759"/>
<organism evidence="14 15">
    <name type="scientific">Magnusiomyces paraingens</name>
    <dbReference type="NCBI Taxonomy" id="2606893"/>
    <lineage>
        <taxon>Eukaryota</taxon>
        <taxon>Fungi</taxon>
        <taxon>Dikarya</taxon>
        <taxon>Ascomycota</taxon>
        <taxon>Saccharomycotina</taxon>
        <taxon>Dipodascomycetes</taxon>
        <taxon>Dipodascales</taxon>
        <taxon>Dipodascaceae</taxon>
        <taxon>Magnusiomyces</taxon>
    </lineage>
</organism>
<evidence type="ECO:0000256" key="5">
    <source>
        <dbReference type="ARBA" id="ARBA00022857"/>
    </source>
</evidence>
<dbReference type="PIRSF" id="PIRSF000857">
    <property type="entry name" value="PAPS_reductase"/>
    <property type="match status" value="1"/>
</dbReference>
<keyword evidence="7" id="KW-0486">Methionine biosynthesis</keyword>
<feature type="domain" description="Phosphoadenosine phosphosulphate reductase" evidence="13">
    <location>
        <begin position="39"/>
        <end position="217"/>
    </location>
</feature>
<dbReference type="Gene3D" id="3.40.50.620">
    <property type="entry name" value="HUPs"/>
    <property type="match status" value="1"/>
</dbReference>
<keyword evidence="5" id="KW-0521">NADP</keyword>
<dbReference type="FunFam" id="3.40.50.620:FF:000151">
    <property type="entry name" value="Phosphoadenosine phosphosulfate reductase"/>
    <property type="match status" value="1"/>
</dbReference>
<evidence type="ECO:0000256" key="10">
    <source>
        <dbReference type="ARBA" id="ARBA00078053"/>
    </source>
</evidence>
<keyword evidence="15" id="KW-1185">Reference proteome</keyword>
<dbReference type="PANTHER" id="PTHR46509:SF1">
    <property type="entry name" value="PHOSPHOADENOSINE PHOSPHOSULFATE REDUCTASE"/>
    <property type="match status" value="1"/>
</dbReference>
<gene>
    <name evidence="14" type="ORF">SAPINGB_P000941</name>
</gene>
<sequence length="260" mass="29738">MTKDTIELSPSHLEYINTNLSTKTAEEILQWSLTTFPGLFQTTAFGLTGLVILDMISKISPGAHPIDLIFMDTLHHFKETLELVDRVKAKYPQIQIHIYKPEGVNTEEEFAREYGEKLWDTNDTFYDYLVKVEPASRAYEDLGVKAAITGRRRSQGGARAKLQAVEYEADTKLIKINPLFNWTFQQVQQYIKENDIPYNALLDQGYRSVGDYHSTVPVKEGEDERAGRWKGKQKTECGIHETSRFAEFLAARNQQPQAQS</sequence>
<accession>A0A5E8B9D2</accession>
<dbReference type="EMBL" id="CABVLU010000001">
    <property type="protein sequence ID" value="VVT45888.1"/>
    <property type="molecule type" value="Genomic_DNA"/>
</dbReference>
<evidence type="ECO:0000256" key="6">
    <source>
        <dbReference type="ARBA" id="ARBA00023002"/>
    </source>
</evidence>
<evidence type="ECO:0000256" key="8">
    <source>
        <dbReference type="ARBA" id="ARBA00023192"/>
    </source>
</evidence>
<keyword evidence="6" id="KW-0560">Oxidoreductase</keyword>
<evidence type="ECO:0000256" key="11">
    <source>
        <dbReference type="ARBA" id="ARBA00082472"/>
    </source>
</evidence>
<name>A0A5E8B9D2_9ASCO</name>
<dbReference type="EC" id="1.8.4.8" evidence="3"/>
<dbReference type="GO" id="GO:0009086">
    <property type="term" value="P:methionine biosynthetic process"/>
    <property type="evidence" value="ECO:0007669"/>
    <property type="project" value="UniProtKB-KW"/>
</dbReference>
<dbReference type="AlphaFoldDB" id="A0A5E8B9D2"/>
<dbReference type="HAMAP" id="MF_00063">
    <property type="entry name" value="CysH"/>
    <property type="match status" value="1"/>
</dbReference>
<evidence type="ECO:0000256" key="7">
    <source>
        <dbReference type="ARBA" id="ARBA00023167"/>
    </source>
</evidence>
<evidence type="ECO:0000256" key="2">
    <source>
        <dbReference type="ARBA" id="ARBA00009732"/>
    </source>
</evidence>
<evidence type="ECO:0000313" key="15">
    <source>
        <dbReference type="Proteomes" id="UP000398389"/>
    </source>
</evidence>
<comment type="pathway">
    <text evidence="1">Sulfur metabolism; hydrogen sulfide biosynthesis; sulfite from sulfate: step 3/3.</text>
</comment>
<dbReference type="Pfam" id="PF01507">
    <property type="entry name" value="PAPS_reduct"/>
    <property type="match status" value="1"/>
</dbReference>
<evidence type="ECO:0000259" key="13">
    <source>
        <dbReference type="Pfam" id="PF01507"/>
    </source>
</evidence>
<comment type="catalytic activity">
    <reaction evidence="9">
        <text>[thioredoxin]-disulfide + sulfite + adenosine 3',5'-bisphosphate + 2 H(+) = [thioredoxin]-dithiol + 3'-phosphoadenylyl sulfate</text>
        <dbReference type="Rhea" id="RHEA:11724"/>
        <dbReference type="Rhea" id="RHEA-COMP:10698"/>
        <dbReference type="Rhea" id="RHEA-COMP:10700"/>
        <dbReference type="ChEBI" id="CHEBI:15378"/>
        <dbReference type="ChEBI" id="CHEBI:17359"/>
        <dbReference type="ChEBI" id="CHEBI:29950"/>
        <dbReference type="ChEBI" id="CHEBI:50058"/>
        <dbReference type="ChEBI" id="CHEBI:58339"/>
        <dbReference type="ChEBI" id="CHEBI:58343"/>
        <dbReference type="EC" id="1.8.4.8"/>
    </reaction>
</comment>
<keyword evidence="8" id="KW-0198">Cysteine biosynthesis</keyword>
<reference evidence="14 15" key="1">
    <citation type="submission" date="2019-09" db="EMBL/GenBank/DDBJ databases">
        <authorList>
            <person name="Brejova B."/>
        </authorList>
    </citation>
    <scope>NUCLEOTIDE SEQUENCE [LARGE SCALE GENOMIC DNA]</scope>
</reference>
<dbReference type="GO" id="GO:0004604">
    <property type="term" value="F:phosphoadenylyl-sulfate reductase (thioredoxin) activity"/>
    <property type="evidence" value="ECO:0007669"/>
    <property type="project" value="UniProtKB-EC"/>
</dbReference>
<evidence type="ECO:0000256" key="3">
    <source>
        <dbReference type="ARBA" id="ARBA00013096"/>
    </source>
</evidence>
<dbReference type="GO" id="GO:0019344">
    <property type="term" value="P:cysteine biosynthetic process"/>
    <property type="evidence" value="ECO:0007669"/>
    <property type="project" value="UniProtKB-KW"/>
</dbReference>
<dbReference type="InterPro" id="IPR004511">
    <property type="entry name" value="PAPS/APS_Rdtase"/>
</dbReference>
<dbReference type="GO" id="GO:0005737">
    <property type="term" value="C:cytoplasm"/>
    <property type="evidence" value="ECO:0007669"/>
    <property type="project" value="TreeGrafter"/>
</dbReference>
<dbReference type="GeneID" id="43579764"/>
<proteinExistence type="inferred from homology"/>
<dbReference type="NCBIfam" id="TIGR00434">
    <property type="entry name" value="cysH"/>
    <property type="match status" value="1"/>
</dbReference>
<evidence type="ECO:0000256" key="9">
    <source>
        <dbReference type="ARBA" id="ARBA00052536"/>
    </source>
</evidence>
<dbReference type="NCBIfam" id="TIGR02057">
    <property type="entry name" value="PAPS_reductase"/>
    <property type="match status" value="1"/>
</dbReference>
<dbReference type="CDD" id="cd23945">
    <property type="entry name" value="PAPS_reductase"/>
    <property type="match status" value="1"/>
</dbReference>
<dbReference type="SUPFAM" id="SSF52402">
    <property type="entry name" value="Adenine nucleotide alpha hydrolases-like"/>
    <property type="match status" value="1"/>
</dbReference>
<comment type="similarity">
    <text evidence="2">Belongs to the PAPS reductase family. CysH subfamily.</text>
</comment>
<evidence type="ECO:0000313" key="14">
    <source>
        <dbReference type="EMBL" id="VVT45888.1"/>
    </source>
</evidence>
<dbReference type="RefSeq" id="XP_031851555.1">
    <property type="nucleotide sequence ID" value="XM_031995664.1"/>
</dbReference>
<protein>
    <recommendedName>
        <fullName evidence="3">phosphoadenylyl-sulfate reductase (thioredoxin)</fullName>
        <ecNumber evidence="3">1.8.4.8</ecNumber>
    </recommendedName>
    <alternativeName>
        <fullName evidence="10">3'-phosphoadenylylsulfate reductase</fullName>
    </alternativeName>
    <alternativeName>
        <fullName evidence="12">PAPS reductase, thioredoxin dependent</fullName>
    </alternativeName>
    <alternativeName>
        <fullName evidence="11">PAdoPS reductase</fullName>
    </alternativeName>
</protein>
<evidence type="ECO:0000256" key="1">
    <source>
        <dbReference type="ARBA" id="ARBA00004848"/>
    </source>
</evidence>
<dbReference type="InterPro" id="IPR011800">
    <property type="entry name" value="PAPS_reductase_CysH"/>
</dbReference>
<evidence type="ECO:0000256" key="4">
    <source>
        <dbReference type="ARBA" id="ARBA00022605"/>
    </source>
</evidence>